<comment type="caution">
    <text evidence="1">The sequence shown here is derived from an EMBL/GenBank/DDBJ whole genome shotgun (WGS) entry which is preliminary data.</text>
</comment>
<dbReference type="InterPro" id="IPR015943">
    <property type="entry name" value="WD40/YVTN_repeat-like_dom_sf"/>
</dbReference>
<protein>
    <recommendedName>
        <fullName evidence="3">Exo-alpha-sialidase</fullName>
    </recommendedName>
</protein>
<organism evidence="1 2">
    <name type="scientific">Kibdelosporangium philippinense</name>
    <dbReference type="NCBI Taxonomy" id="211113"/>
    <lineage>
        <taxon>Bacteria</taxon>
        <taxon>Bacillati</taxon>
        <taxon>Actinomycetota</taxon>
        <taxon>Actinomycetes</taxon>
        <taxon>Pseudonocardiales</taxon>
        <taxon>Pseudonocardiaceae</taxon>
        <taxon>Kibdelosporangium</taxon>
    </lineage>
</organism>
<name>A0ABS8ZPT7_9PSEU</name>
<dbReference type="EMBL" id="JAJVCN010000004">
    <property type="protein sequence ID" value="MCE7009769.1"/>
    <property type="molecule type" value="Genomic_DNA"/>
</dbReference>
<accession>A0ABS8ZPT7</accession>
<evidence type="ECO:0000313" key="1">
    <source>
        <dbReference type="EMBL" id="MCE7009769.1"/>
    </source>
</evidence>
<evidence type="ECO:0008006" key="3">
    <source>
        <dbReference type="Google" id="ProtNLM"/>
    </source>
</evidence>
<dbReference type="SUPFAM" id="SSF110296">
    <property type="entry name" value="Oligoxyloglucan reducing end-specific cellobiohydrolase"/>
    <property type="match status" value="1"/>
</dbReference>
<dbReference type="RefSeq" id="WP_233731283.1">
    <property type="nucleotide sequence ID" value="NZ_JAJVCN010000004.1"/>
</dbReference>
<proteinExistence type="predicted"/>
<reference evidence="1 2" key="1">
    <citation type="submission" date="2021-12" db="EMBL/GenBank/DDBJ databases">
        <title>Genome sequence of Kibdelosporangium philippinense ATCC 49844.</title>
        <authorList>
            <person name="Fedorov E.A."/>
            <person name="Omeragic M."/>
            <person name="Shalygina K.F."/>
            <person name="Maclea K.S."/>
        </authorList>
    </citation>
    <scope>NUCLEOTIDE SEQUENCE [LARGE SCALE GENOMIC DNA]</scope>
    <source>
        <strain evidence="1 2">ATCC 49844</strain>
    </source>
</reference>
<sequence>MTESDWFATLYRGAYQELVLAVFALTRDRAQPVPAADGSWWVSVRDPATYRMSLATIRDGRTWTVSQLLKDPANEVGFIREVTVVSSNGVLYALGHSSVSTLGAPSAAFFSFYRSMDGGHSWELTYDAGVPRVVHSVSPTPVVISAGDIIVSTPDAPQRVLVSKDGGRSFQPAMRPELDWVSWTRAGYLNTRTGPTPTHWLSEDGINWRKLGE</sequence>
<dbReference type="Gene3D" id="2.130.10.10">
    <property type="entry name" value="YVTN repeat-like/Quinoprotein amine dehydrogenase"/>
    <property type="match status" value="1"/>
</dbReference>
<gene>
    <name evidence="1" type="ORF">LWC34_44210</name>
</gene>
<dbReference type="Proteomes" id="UP001521150">
    <property type="component" value="Unassembled WGS sequence"/>
</dbReference>
<evidence type="ECO:0000313" key="2">
    <source>
        <dbReference type="Proteomes" id="UP001521150"/>
    </source>
</evidence>
<keyword evidence="2" id="KW-1185">Reference proteome</keyword>